<evidence type="ECO:0000313" key="3">
    <source>
        <dbReference type="Proteomes" id="UP001187192"/>
    </source>
</evidence>
<feature type="compositionally biased region" description="Basic and acidic residues" evidence="1">
    <location>
        <begin position="14"/>
        <end position="29"/>
    </location>
</feature>
<organism evidence="2 3">
    <name type="scientific">Ficus carica</name>
    <name type="common">Common fig</name>
    <dbReference type="NCBI Taxonomy" id="3494"/>
    <lineage>
        <taxon>Eukaryota</taxon>
        <taxon>Viridiplantae</taxon>
        <taxon>Streptophyta</taxon>
        <taxon>Embryophyta</taxon>
        <taxon>Tracheophyta</taxon>
        <taxon>Spermatophyta</taxon>
        <taxon>Magnoliopsida</taxon>
        <taxon>eudicotyledons</taxon>
        <taxon>Gunneridae</taxon>
        <taxon>Pentapetalae</taxon>
        <taxon>rosids</taxon>
        <taxon>fabids</taxon>
        <taxon>Rosales</taxon>
        <taxon>Moraceae</taxon>
        <taxon>Ficeae</taxon>
        <taxon>Ficus</taxon>
    </lineage>
</organism>
<sequence>MIVARDGLDDEGYEAGKEGGGDKSFDGPHENLPADDDAAQIHVLLFLLLLGGTQQPTLLRLVQRSIGQHRPVEVLQVLAPIYPD</sequence>
<evidence type="ECO:0000256" key="1">
    <source>
        <dbReference type="SAM" id="MobiDB-lite"/>
    </source>
</evidence>
<evidence type="ECO:0000313" key="2">
    <source>
        <dbReference type="EMBL" id="GMN55571.1"/>
    </source>
</evidence>
<feature type="region of interest" description="Disordered" evidence="1">
    <location>
        <begin position="1"/>
        <end position="33"/>
    </location>
</feature>
<dbReference type="EMBL" id="BTGU01000058">
    <property type="protein sequence ID" value="GMN55571.1"/>
    <property type="molecule type" value="Genomic_DNA"/>
</dbReference>
<dbReference type="Proteomes" id="UP001187192">
    <property type="component" value="Unassembled WGS sequence"/>
</dbReference>
<gene>
    <name evidence="2" type="ORF">TIFTF001_024698</name>
</gene>
<dbReference type="AlphaFoldDB" id="A0AA88DG75"/>
<comment type="caution">
    <text evidence="2">The sequence shown here is derived from an EMBL/GenBank/DDBJ whole genome shotgun (WGS) entry which is preliminary data.</text>
</comment>
<reference evidence="2" key="1">
    <citation type="submission" date="2023-07" db="EMBL/GenBank/DDBJ databases">
        <title>draft genome sequence of fig (Ficus carica).</title>
        <authorList>
            <person name="Takahashi T."/>
            <person name="Nishimura K."/>
        </authorList>
    </citation>
    <scope>NUCLEOTIDE SEQUENCE</scope>
</reference>
<proteinExistence type="predicted"/>
<keyword evidence="3" id="KW-1185">Reference proteome</keyword>
<name>A0AA88DG75_FICCA</name>
<protein>
    <submittedName>
        <fullName evidence="2">Uncharacterized protein</fullName>
    </submittedName>
</protein>
<accession>A0AA88DG75</accession>